<dbReference type="PANTHER" id="PTHR22916">
    <property type="entry name" value="GLYCOSYLTRANSFERASE"/>
    <property type="match status" value="1"/>
</dbReference>
<keyword evidence="2" id="KW-0808">Transferase</keyword>
<name>A0A4V2PSC1_9BACT</name>
<comment type="caution">
    <text evidence="2">The sequence shown here is derived from an EMBL/GenBank/DDBJ whole genome shotgun (WGS) entry which is preliminary data.</text>
</comment>
<reference evidence="2 3" key="1">
    <citation type="submission" date="2019-03" db="EMBL/GenBank/DDBJ databases">
        <title>Genomic Encyclopedia of Type Strains, Phase IV (KMG-IV): sequencing the most valuable type-strain genomes for metagenomic binning, comparative biology and taxonomic classification.</title>
        <authorList>
            <person name="Goeker M."/>
        </authorList>
    </citation>
    <scope>NUCLEOTIDE SEQUENCE [LARGE SCALE GENOMIC DNA]</scope>
    <source>
        <strain evidence="2 3">DSM 24984</strain>
    </source>
</reference>
<feature type="domain" description="Glycosyltransferase 2-like" evidence="1">
    <location>
        <begin position="4"/>
        <end position="158"/>
    </location>
</feature>
<dbReference type="OrthoDB" id="5291101at2"/>
<dbReference type="PANTHER" id="PTHR22916:SF3">
    <property type="entry name" value="UDP-GLCNAC:BETAGAL BETA-1,3-N-ACETYLGLUCOSAMINYLTRANSFERASE-LIKE PROTEIN 1"/>
    <property type="match status" value="1"/>
</dbReference>
<dbReference type="EMBL" id="SMGG01000003">
    <property type="protein sequence ID" value="TCK62161.1"/>
    <property type="molecule type" value="Genomic_DNA"/>
</dbReference>
<gene>
    <name evidence="2" type="ORF">C8D98_0675</name>
</gene>
<protein>
    <submittedName>
        <fullName evidence="2">Glycosyl transferase family 2</fullName>
    </submittedName>
</protein>
<dbReference type="CDD" id="cd00761">
    <property type="entry name" value="Glyco_tranf_GTA_type"/>
    <property type="match status" value="1"/>
</dbReference>
<sequence>MKFSVVIPVYNRTDTLRSAIESVLCQTFKDYEIIVVDDGSDLSVAQCLKPYMNLINYIRHDTNQGVSAARNTGIRAAKGEYIAFLDSDDVWLPKKLEKQNEIFEKGWLFCFTDEFWFKTDKFVNQTDKHAKYGGQVFTKLLDMCRMSPSSTAMHRSIFMTCGFFDPGMRVCEDYDLWLRVSAKHHIHFIQEKLIIRRAVTDDQLSKNVMFIESIRLVSLARFVRCKKLTLSQKRAAMAEINRKFAIVQSGIKRF</sequence>
<dbReference type="Proteomes" id="UP000294614">
    <property type="component" value="Unassembled WGS sequence"/>
</dbReference>
<evidence type="ECO:0000313" key="3">
    <source>
        <dbReference type="Proteomes" id="UP000294614"/>
    </source>
</evidence>
<dbReference type="Gene3D" id="3.90.550.10">
    <property type="entry name" value="Spore Coat Polysaccharide Biosynthesis Protein SpsA, Chain A"/>
    <property type="match status" value="1"/>
</dbReference>
<dbReference type="InterPro" id="IPR029044">
    <property type="entry name" value="Nucleotide-diphossugar_trans"/>
</dbReference>
<evidence type="ECO:0000313" key="2">
    <source>
        <dbReference type="EMBL" id="TCK62161.1"/>
    </source>
</evidence>
<dbReference type="Pfam" id="PF00535">
    <property type="entry name" value="Glycos_transf_2"/>
    <property type="match status" value="1"/>
</dbReference>
<proteinExistence type="predicted"/>
<dbReference type="SUPFAM" id="SSF53448">
    <property type="entry name" value="Nucleotide-diphospho-sugar transferases"/>
    <property type="match status" value="1"/>
</dbReference>
<dbReference type="GO" id="GO:0016758">
    <property type="term" value="F:hexosyltransferase activity"/>
    <property type="evidence" value="ECO:0007669"/>
    <property type="project" value="UniProtKB-ARBA"/>
</dbReference>
<organism evidence="2 3">
    <name type="scientific">Seleniivibrio woodruffii</name>
    <dbReference type="NCBI Taxonomy" id="1078050"/>
    <lineage>
        <taxon>Bacteria</taxon>
        <taxon>Pseudomonadati</taxon>
        <taxon>Deferribacterota</taxon>
        <taxon>Deferribacteres</taxon>
        <taxon>Deferribacterales</taxon>
        <taxon>Geovibrionaceae</taxon>
        <taxon>Seleniivibrio</taxon>
    </lineage>
</organism>
<dbReference type="AlphaFoldDB" id="A0A4V2PSC1"/>
<keyword evidence="3" id="KW-1185">Reference proteome</keyword>
<accession>A0A4V2PSC1</accession>
<dbReference type="InterPro" id="IPR001173">
    <property type="entry name" value="Glyco_trans_2-like"/>
</dbReference>
<dbReference type="RefSeq" id="WP_132872009.1">
    <property type="nucleotide sequence ID" value="NZ_JAJUHT010000018.1"/>
</dbReference>
<evidence type="ECO:0000259" key="1">
    <source>
        <dbReference type="Pfam" id="PF00535"/>
    </source>
</evidence>